<dbReference type="Pfam" id="PF00805">
    <property type="entry name" value="Pentapeptide"/>
    <property type="match status" value="2"/>
</dbReference>
<protein>
    <submittedName>
        <fullName evidence="3">Secreted effector protein pipB2</fullName>
    </submittedName>
</protein>
<feature type="domain" description="DUF2169" evidence="2">
    <location>
        <begin position="20"/>
        <end position="298"/>
    </location>
</feature>
<dbReference type="PANTHER" id="PTHR47485:SF1">
    <property type="entry name" value="THYLAKOID LUMENAL 17.4 KDA PROTEIN, CHLOROPLASTIC"/>
    <property type="match status" value="1"/>
</dbReference>
<dbReference type="PANTHER" id="PTHR47485">
    <property type="entry name" value="THYLAKOID LUMENAL 17.4 KDA PROTEIN, CHLOROPLASTIC"/>
    <property type="match status" value="1"/>
</dbReference>
<dbReference type="SUPFAM" id="SSF141571">
    <property type="entry name" value="Pentapeptide repeat-like"/>
    <property type="match status" value="3"/>
</dbReference>
<dbReference type="OrthoDB" id="237820at2"/>
<comment type="caution">
    <text evidence="3">The sequence shown here is derived from an EMBL/GenBank/DDBJ whole genome shotgun (WGS) entry which is preliminary data.</text>
</comment>
<dbReference type="RefSeq" id="WP_058388058.1">
    <property type="nucleotide sequence ID" value="NZ_LNXW01000013.1"/>
</dbReference>
<dbReference type="Pfam" id="PF09937">
    <property type="entry name" value="DUF2169"/>
    <property type="match status" value="1"/>
</dbReference>
<dbReference type="Proteomes" id="UP000054921">
    <property type="component" value="Unassembled WGS sequence"/>
</dbReference>
<name>A0A0W0SBW7_9GAMM</name>
<dbReference type="InterPro" id="IPR018683">
    <property type="entry name" value="DUF2169"/>
</dbReference>
<dbReference type="InterPro" id="IPR001646">
    <property type="entry name" value="5peptide_repeat"/>
</dbReference>
<dbReference type="Pfam" id="PF13599">
    <property type="entry name" value="Pentapeptide_4"/>
    <property type="match status" value="1"/>
</dbReference>
<proteinExistence type="predicted"/>
<reference evidence="3 4" key="1">
    <citation type="submission" date="2015-11" db="EMBL/GenBank/DDBJ databases">
        <title>Genomic analysis of 38 Legionella species identifies large and diverse effector repertoires.</title>
        <authorList>
            <person name="Burstein D."/>
            <person name="Amaro F."/>
            <person name="Zusman T."/>
            <person name="Lifshitz Z."/>
            <person name="Cohen O."/>
            <person name="Gilbert J.A."/>
            <person name="Pupko T."/>
            <person name="Shuman H.A."/>
            <person name="Segal G."/>
        </authorList>
    </citation>
    <scope>NUCLEOTIDE SEQUENCE [LARGE SCALE GENOMIC DNA]</scope>
    <source>
        <strain evidence="3 4">ORW</strain>
    </source>
</reference>
<dbReference type="PATRIC" id="fig|28084.5.peg.2853"/>
<keyword evidence="1" id="KW-0677">Repeat</keyword>
<evidence type="ECO:0000259" key="2">
    <source>
        <dbReference type="Pfam" id="PF09937"/>
    </source>
</evidence>
<dbReference type="AlphaFoldDB" id="A0A0W0SBW7"/>
<gene>
    <name evidence="3" type="primary">pipB2</name>
    <name evidence="3" type="ORF">Lche_2637</name>
</gene>
<evidence type="ECO:0000313" key="4">
    <source>
        <dbReference type="Proteomes" id="UP000054921"/>
    </source>
</evidence>
<organism evidence="3 4">
    <name type="scientific">Legionella cherrii</name>
    <dbReference type="NCBI Taxonomy" id="28084"/>
    <lineage>
        <taxon>Bacteria</taxon>
        <taxon>Pseudomonadati</taxon>
        <taxon>Pseudomonadota</taxon>
        <taxon>Gammaproteobacteria</taxon>
        <taxon>Legionellales</taxon>
        <taxon>Legionellaceae</taxon>
        <taxon>Legionella</taxon>
    </lineage>
</organism>
<evidence type="ECO:0000256" key="1">
    <source>
        <dbReference type="ARBA" id="ARBA00022737"/>
    </source>
</evidence>
<accession>A0A0W0SBW7</accession>
<dbReference type="STRING" id="28084.Lche_2637"/>
<dbReference type="EMBL" id="LNXW01000013">
    <property type="protein sequence ID" value="KTC80617.1"/>
    <property type="molecule type" value="Genomic_DNA"/>
</dbReference>
<dbReference type="Gene3D" id="2.160.20.80">
    <property type="entry name" value="E3 ubiquitin-protein ligase SopA"/>
    <property type="match status" value="3"/>
</dbReference>
<sequence>MKIFKEKSHTVITFNYRHQGKSKLAITIMAMFSFAKQNQFLSYADFWRVANKTFNFNQGEFIDLHMAKQRAEFLVKGSCYSYDSETRQSFVKIILDNLEKQLTVWGDRRWIKDDTRYHLSQPNTFDKIPITLNNAYGGIGHALNPDGRGLAPMDLITDINLPNVELPGQLIKQPTDTPVPALLLPHSPTCTQQLSKFGTIDNDWLRNESPYYPQDIDWLYFNLAPADQQREHFFKGDETFSCIHMHPEKKIINGQLPGVRLRCFYKRIGSIDRLSELNVNLDTLWLLPDQEKGILIWHGIIDTQDIAANDIEFIYSANEILAEAPKDIDFYANLRSKPKEAIPRKARSDSSTTNQSSLRGMGFNLEAEINEIAEHWFPERKKFLEQNEALKIFQGKTPAESLMAIERYYKNRNQAFPAHASVKNILRTEAQTENRPYGGNRHGRQFLDFLKKQITNRTSSTSSPSEALGRIEKLEQQIEYLDKLSAITQFRSGAPGKSTHSREEVVAGFKQGKNFSGENLAGIDLSDLDLSGINLSGCNLSECNLTRTRLTQANLSMATLFHANLSETHLANANLIHVLIKNASLDGANFSECALQHALIEDCSGKKCNFANAILNQVHFKKCHLSKGHFVGIKANFLDIVDSTFEESDFSEARMQFANVHQGSWSTINFTKADLSRALFAGIQLSEVVGNNLSAPHLSLTNCSIEKLVLNNSQCERLSCKGSTISESTFSCSALTGFNLLNAKVAQSRFINCNLTQIRGNELTKISTSHFEQCNLSNSALLGGHYEELALSDSTLDASQLVKNSWKKASFRKCSAKKFRFVNSNIDSCSFQDINFFQGIFHSSTFENTEFNHCNLYSIAFTDCQRKEVTIQDCLVKNIALNEEEQSS</sequence>
<evidence type="ECO:0000313" key="3">
    <source>
        <dbReference type="EMBL" id="KTC80617.1"/>
    </source>
</evidence>